<dbReference type="GO" id="GO:0046854">
    <property type="term" value="P:phosphatidylinositol phosphate biosynthetic process"/>
    <property type="evidence" value="ECO:0007669"/>
    <property type="project" value="TreeGrafter"/>
</dbReference>
<reference evidence="6 7" key="1">
    <citation type="submission" date="2014-04" db="EMBL/GenBank/DDBJ databases">
        <authorList>
            <consortium name="DOE Joint Genome Institute"/>
            <person name="Kuo A."/>
            <person name="Zuccaro A."/>
            <person name="Kohler A."/>
            <person name="Nagy L.G."/>
            <person name="Floudas D."/>
            <person name="Copeland A."/>
            <person name="Barry K.W."/>
            <person name="Cichocki N."/>
            <person name="Veneault-Fourrey C."/>
            <person name="LaButti K."/>
            <person name="Lindquist E.A."/>
            <person name="Lipzen A."/>
            <person name="Lundell T."/>
            <person name="Morin E."/>
            <person name="Murat C."/>
            <person name="Sun H."/>
            <person name="Tunlid A."/>
            <person name="Henrissat B."/>
            <person name="Grigoriev I.V."/>
            <person name="Hibbett D.S."/>
            <person name="Martin F."/>
            <person name="Nordberg H.P."/>
            <person name="Cantor M.N."/>
            <person name="Hua S.X."/>
        </authorList>
    </citation>
    <scope>NUCLEOTIDE SEQUENCE [LARGE SCALE GENOMIC DNA]</scope>
    <source>
        <strain evidence="6 7">MAFF 305830</strain>
    </source>
</reference>
<dbReference type="GO" id="GO:0005634">
    <property type="term" value="C:nucleus"/>
    <property type="evidence" value="ECO:0007669"/>
    <property type="project" value="TreeGrafter"/>
</dbReference>
<dbReference type="STRING" id="933852.A0A0C3ANB9"/>
<keyword evidence="7" id="KW-1185">Reference proteome</keyword>
<comment type="similarity">
    <text evidence="1 4">Belongs to the inositol phosphokinase (IPK) family.</text>
</comment>
<dbReference type="HOGENOM" id="CLU_042569_3_1_1"/>
<dbReference type="InterPro" id="IPR005522">
    <property type="entry name" value="IPK"/>
</dbReference>
<dbReference type="EMBL" id="KN824309">
    <property type="protein sequence ID" value="KIM26070.1"/>
    <property type="molecule type" value="Genomic_DNA"/>
</dbReference>
<evidence type="ECO:0000256" key="2">
    <source>
        <dbReference type="ARBA" id="ARBA00022679"/>
    </source>
</evidence>
<dbReference type="EC" id="2.7.-.-" evidence="4"/>
<evidence type="ECO:0000256" key="3">
    <source>
        <dbReference type="ARBA" id="ARBA00022777"/>
    </source>
</evidence>
<evidence type="ECO:0000313" key="7">
    <source>
        <dbReference type="Proteomes" id="UP000054097"/>
    </source>
</evidence>
<keyword evidence="3 4" id="KW-0418">Kinase</keyword>
<dbReference type="GO" id="GO:0032958">
    <property type="term" value="P:inositol phosphate biosynthetic process"/>
    <property type="evidence" value="ECO:0007669"/>
    <property type="project" value="InterPro"/>
</dbReference>
<dbReference type="AlphaFoldDB" id="A0A0C3ANB9"/>
<gene>
    <name evidence="6" type="ORF">M408DRAFT_199649</name>
</gene>
<dbReference type="OrthoDB" id="338650at2759"/>
<dbReference type="PANTHER" id="PTHR12400">
    <property type="entry name" value="INOSITOL POLYPHOSPHATE KINASE"/>
    <property type="match status" value="1"/>
</dbReference>
<dbReference type="GO" id="GO:0005737">
    <property type="term" value="C:cytoplasm"/>
    <property type="evidence" value="ECO:0007669"/>
    <property type="project" value="TreeGrafter"/>
</dbReference>
<dbReference type="SUPFAM" id="SSF56104">
    <property type="entry name" value="SAICAR synthase-like"/>
    <property type="match status" value="1"/>
</dbReference>
<evidence type="ECO:0000256" key="4">
    <source>
        <dbReference type="RuleBase" id="RU363090"/>
    </source>
</evidence>
<dbReference type="GO" id="GO:0008440">
    <property type="term" value="F:inositol-1,4,5-trisphosphate 3-kinase activity"/>
    <property type="evidence" value="ECO:0007669"/>
    <property type="project" value="TreeGrafter"/>
</dbReference>
<dbReference type="Pfam" id="PF03770">
    <property type="entry name" value="IPK"/>
    <property type="match status" value="2"/>
</dbReference>
<dbReference type="InterPro" id="IPR038286">
    <property type="entry name" value="IPK_sf"/>
</dbReference>
<evidence type="ECO:0000256" key="1">
    <source>
        <dbReference type="ARBA" id="ARBA00007374"/>
    </source>
</evidence>
<dbReference type="Proteomes" id="UP000054097">
    <property type="component" value="Unassembled WGS sequence"/>
</dbReference>
<organism evidence="6 7">
    <name type="scientific">Serendipita vermifera MAFF 305830</name>
    <dbReference type="NCBI Taxonomy" id="933852"/>
    <lineage>
        <taxon>Eukaryota</taxon>
        <taxon>Fungi</taxon>
        <taxon>Dikarya</taxon>
        <taxon>Basidiomycota</taxon>
        <taxon>Agaricomycotina</taxon>
        <taxon>Agaricomycetes</taxon>
        <taxon>Sebacinales</taxon>
        <taxon>Serendipitaceae</taxon>
        <taxon>Serendipita</taxon>
    </lineage>
</organism>
<dbReference type="GO" id="GO:0000824">
    <property type="term" value="F:inositol-1,4,5,6-tetrakisphosphate 3-kinase activity"/>
    <property type="evidence" value="ECO:0007669"/>
    <property type="project" value="TreeGrafter"/>
</dbReference>
<name>A0A0C3ANB9_SERVB</name>
<accession>A0A0C3ANB9</accession>
<dbReference type="Gene3D" id="3.30.470.160">
    <property type="entry name" value="Inositol polyphosphate kinase"/>
    <property type="match status" value="1"/>
</dbReference>
<evidence type="ECO:0000256" key="5">
    <source>
        <dbReference type="SAM" id="MobiDB-lite"/>
    </source>
</evidence>
<keyword evidence="2 4" id="KW-0808">Transferase</keyword>
<dbReference type="PANTHER" id="PTHR12400:SF108">
    <property type="entry name" value="KINASE"/>
    <property type="match status" value="1"/>
</dbReference>
<reference evidence="7" key="2">
    <citation type="submission" date="2015-01" db="EMBL/GenBank/DDBJ databases">
        <title>Evolutionary Origins and Diversification of the Mycorrhizal Mutualists.</title>
        <authorList>
            <consortium name="DOE Joint Genome Institute"/>
            <consortium name="Mycorrhizal Genomics Consortium"/>
            <person name="Kohler A."/>
            <person name="Kuo A."/>
            <person name="Nagy L.G."/>
            <person name="Floudas D."/>
            <person name="Copeland A."/>
            <person name="Barry K.W."/>
            <person name="Cichocki N."/>
            <person name="Veneault-Fourrey C."/>
            <person name="LaButti K."/>
            <person name="Lindquist E.A."/>
            <person name="Lipzen A."/>
            <person name="Lundell T."/>
            <person name="Morin E."/>
            <person name="Murat C."/>
            <person name="Riley R."/>
            <person name="Ohm R."/>
            <person name="Sun H."/>
            <person name="Tunlid A."/>
            <person name="Henrissat B."/>
            <person name="Grigoriev I.V."/>
            <person name="Hibbett D.S."/>
            <person name="Martin F."/>
        </authorList>
    </citation>
    <scope>NUCLEOTIDE SEQUENCE [LARGE SCALE GENOMIC DNA]</scope>
    <source>
        <strain evidence="7">MAFF 305830</strain>
    </source>
</reference>
<sequence>METVLLTSQVGGHAGVRASADGSQILKPCLPTERAFYEKVITDDSVEGFKLLRKHVPAFYGVTPAEGQEGKDSIILENLSHRFTKPNILDIKLGTVLYDDAASPEKRERMIKSAKETTSLETGVRITGFQVYDTTTQKTINIPKDYGRALKVSQLPEAIARFFPIATPIVPLSTPTPTDEEGGHTEITPSPAGTPPNLLVPVLKGIVQSVRELRHALAKTEMRMVGGSILFIYEGDPEVLARALESAGADAPANEDPFADGTLPIPIFSLKLIDFAHTILKEGLGPDEGVLLGVDTTIALLEARIKEVQEAAEA</sequence>
<feature type="region of interest" description="Disordered" evidence="5">
    <location>
        <begin position="171"/>
        <end position="194"/>
    </location>
</feature>
<protein>
    <recommendedName>
        <fullName evidence="4">Kinase</fullName>
        <ecNumber evidence="4">2.7.-.-</ecNumber>
    </recommendedName>
</protein>
<proteinExistence type="inferred from homology"/>
<evidence type="ECO:0000313" key="6">
    <source>
        <dbReference type="EMBL" id="KIM26070.1"/>
    </source>
</evidence>